<dbReference type="Pfam" id="PF07726">
    <property type="entry name" value="AAA_3"/>
    <property type="match status" value="1"/>
</dbReference>
<evidence type="ECO:0000256" key="1">
    <source>
        <dbReference type="SAM" id="MobiDB-lite"/>
    </source>
</evidence>
<dbReference type="InterPro" id="IPR050764">
    <property type="entry name" value="CbbQ/NirQ/NorQ/GpvN"/>
</dbReference>
<evidence type="ECO:0000259" key="2">
    <source>
        <dbReference type="Pfam" id="PF07726"/>
    </source>
</evidence>
<dbReference type="PANTHER" id="PTHR42759">
    <property type="entry name" value="MOXR FAMILY PROTEIN"/>
    <property type="match status" value="1"/>
</dbReference>
<dbReference type="SUPFAM" id="SSF52540">
    <property type="entry name" value="P-loop containing nucleoside triphosphate hydrolases"/>
    <property type="match status" value="1"/>
</dbReference>
<accession>A0A381U2S0</accession>
<dbReference type="GO" id="GO:0005524">
    <property type="term" value="F:ATP binding"/>
    <property type="evidence" value="ECO:0007669"/>
    <property type="project" value="InterPro"/>
</dbReference>
<reference evidence="3" key="1">
    <citation type="submission" date="2018-05" db="EMBL/GenBank/DDBJ databases">
        <authorList>
            <person name="Lanie J.A."/>
            <person name="Ng W.-L."/>
            <person name="Kazmierczak K.M."/>
            <person name="Andrzejewski T.M."/>
            <person name="Davidsen T.M."/>
            <person name="Wayne K.J."/>
            <person name="Tettelin H."/>
            <person name="Glass J.I."/>
            <person name="Rusch D."/>
            <person name="Podicherti R."/>
            <person name="Tsui H.-C.T."/>
            <person name="Winkler M.E."/>
        </authorList>
    </citation>
    <scope>NUCLEOTIDE SEQUENCE</scope>
</reference>
<gene>
    <name evidence="3" type="ORF">METZ01_LOCUS75208</name>
</gene>
<dbReference type="EMBL" id="UINC01005601">
    <property type="protein sequence ID" value="SVA22354.1"/>
    <property type="molecule type" value="Genomic_DNA"/>
</dbReference>
<protein>
    <recommendedName>
        <fullName evidence="2">ATPase AAA-3 domain-containing protein</fullName>
    </recommendedName>
</protein>
<feature type="compositionally biased region" description="Basic and acidic residues" evidence="1">
    <location>
        <begin position="20"/>
        <end position="32"/>
    </location>
</feature>
<dbReference type="InterPro" id="IPR011703">
    <property type="entry name" value="ATPase_AAA-3"/>
</dbReference>
<proteinExistence type="predicted"/>
<dbReference type="GO" id="GO:0016887">
    <property type="term" value="F:ATP hydrolysis activity"/>
    <property type="evidence" value="ECO:0007669"/>
    <property type="project" value="InterPro"/>
</dbReference>
<dbReference type="PANTHER" id="PTHR42759:SF1">
    <property type="entry name" value="MAGNESIUM-CHELATASE SUBUNIT CHLD"/>
    <property type="match status" value="1"/>
</dbReference>
<dbReference type="InterPro" id="IPR027417">
    <property type="entry name" value="P-loop_NTPase"/>
</dbReference>
<feature type="domain" description="ATPase AAA-3" evidence="2">
    <location>
        <begin position="84"/>
        <end position="217"/>
    </location>
</feature>
<name>A0A381U2S0_9ZZZZ</name>
<feature type="region of interest" description="Disordered" evidence="1">
    <location>
        <begin position="1"/>
        <end position="43"/>
    </location>
</feature>
<dbReference type="AlphaFoldDB" id="A0A381U2S0"/>
<organism evidence="3">
    <name type="scientific">marine metagenome</name>
    <dbReference type="NCBI Taxonomy" id="408172"/>
    <lineage>
        <taxon>unclassified sequences</taxon>
        <taxon>metagenomes</taxon>
        <taxon>ecological metagenomes</taxon>
    </lineage>
</organism>
<sequence>MCEAFRLPESFSTQEAEMTVDLKSHPDSDGDSPHSSPPYPSASAIKRKYGGKAKARDRFASLGVYGFAKRELPILAALVTEDPLLLTGLSGTGKTYLLNSISEALGLEHRHYNASLISFDDLVGFPYPDDAKESVRFLQTPATIWGAESVLVDEISRCKPEHQNRLFSLVHERRVQGIALESLRYRWAAMNPCTSDQGEGEEYIGSEPLDPALADRFALIVDVADWKELSASNRKRISNPAGEGSIANDGGALKEALAVWRQEFETQLEVCDPKIIDYACAAVTALGDGGIRISPRRSRLLARTLLAATIIDGELKDKSFRVVLEASLPHRTWGDPPDTHKVLAAHQLAWDAVMLSGVEQWVHRFHLEHSLAGKVRLLRDSCPGPDVGTLAVEQFLASESKERSAAFALAVYPGAVAGKFAIGAEGINDLGQLAMQVMDVDGVITWQERLASHGTVAPQYTRIAPVIFRLKGARMERATQLFYWCLTNEISVENPRKLESDFHASVRAVGARSRK</sequence>
<dbReference type="Gene3D" id="3.40.50.300">
    <property type="entry name" value="P-loop containing nucleotide triphosphate hydrolases"/>
    <property type="match status" value="1"/>
</dbReference>
<evidence type="ECO:0000313" key="3">
    <source>
        <dbReference type="EMBL" id="SVA22354.1"/>
    </source>
</evidence>